<dbReference type="Gene3D" id="3.30.1330.60">
    <property type="entry name" value="OmpA-like domain"/>
    <property type="match status" value="1"/>
</dbReference>
<dbReference type="NCBIfam" id="NF008071">
    <property type="entry name" value="PRK10808.1"/>
    <property type="match status" value="1"/>
</dbReference>
<dbReference type="InterPro" id="IPR006665">
    <property type="entry name" value="OmpA-like"/>
</dbReference>
<keyword evidence="3" id="KW-0813">Transport</keyword>
<evidence type="ECO:0000313" key="14">
    <source>
        <dbReference type="Proteomes" id="UP000060132"/>
    </source>
</evidence>
<keyword evidence="9" id="KW-0998">Cell outer membrane</keyword>
<keyword evidence="7" id="KW-0626">Porin</keyword>
<dbReference type="Proteomes" id="UP000060132">
    <property type="component" value="Chromosome"/>
</dbReference>
<dbReference type="PRINTS" id="PR01021">
    <property type="entry name" value="OMPADOMAIN"/>
</dbReference>
<keyword evidence="4" id="KW-1134">Transmembrane beta strand</keyword>
<dbReference type="GO" id="GO:0006811">
    <property type="term" value="P:monoatomic ion transport"/>
    <property type="evidence" value="ECO:0007669"/>
    <property type="project" value="UniProtKB-KW"/>
</dbReference>
<dbReference type="InterPro" id="IPR050330">
    <property type="entry name" value="Bact_OuterMem_StrucFunc"/>
</dbReference>
<evidence type="ECO:0000256" key="11">
    <source>
        <dbReference type="SAM" id="SignalP"/>
    </source>
</evidence>
<comment type="similarity">
    <text evidence="2">Belongs to the outer membrane OOP (TC 1.B.6) superfamily. OmpA family.</text>
</comment>
<evidence type="ECO:0000256" key="6">
    <source>
        <dbReference type="ARBA" id="ARBA00023065"/>
    </source>
</evidence>
<dbReference type="Pfam" id="PF00691">
    <property type="entry name" value="OmpA"/>
    <property type="match status" value="1"/>
</dbReference>
<keyword evidence="8 10" id="KW-0472">Membrane</keyword>
<dbReference type="Gene3D" id="2.40.160.20">
    <property type="match status" value="1"/>
</dbReference>
<dbReference type="SUPFAM" id="SSF56925">
    <property type="entry name" value="OMPA-like"/>
    <property type="match status" value="1"/>
</dbReference>
<keyword evidence="5" id="KW-0812">Transmembrane</keyword>
<feature type="chain" id="PRO_5042110895" evidence="11">
    <location>
        <begin position="20"/>
        <end position="408"/>
    </location>
</feature>
<dbReference type="SUPFAM" id="SSF103088">
    <property type="entry name" value="OmpA-like"/>
    <property type="match status" value="1"/>
</dbReference>
<keyword evidence="6" id="KW-0406">Ion transport</keyword>
<dbReference type="InterPro" id="IPR011250">
    <property type="entry name" value="OMP/PagP_B-barrel"/>
</dbReference>
<feature type="domain" description="OmpA-like" evidence="12">
    <location>
        <begin position="276"/>
        <end position="404"/>
    </location>
</feature>
<sequence length="408" mass="44816">MKKTLVTLAVLSATAVATAAPQADTFYVGAKAGWASFHRGINQFDNKYKNRKHTAVMKEGKLNIRRDSVTYGVFAGYQIFNQNKAGLAAELGYDYYGQLSAKFKHAEKNSIQFPVVSAMKDRATDNNNEEYVVRHTAHGVNFSLKPSYELLPDLDAYAKVGIGLARNDYSVKPKKKAVNNKTEKVKNRVYDVKPSLILGAGFEYAIIPELALRVEYQYLNRVGNLGKAIKKAYKTNDMVGKYSPDMHSVSAGLSYRFGQGAQMMMDEPTPVAEPEVVSKNFAFSSDVLFDFAKADLKQEAAQVLDATNAEIVNLGLATPAIQVNGYTDRIGKEEANLKLSQRRAEMVANYLVAKGQNPVSINAVGYGEANPITGNTCDAVKGRKQLIACLAPDRRVEVQVQGTKQITM</sequence>
<evidence type="ECO:0000256" key="1">
    <source>
        <dbReference type="ARBA" id="ARBA00004571"/>
    </source>
</evidence>
<protein>
    <submittedName>
        <fullName evidence="13">Membrane protein</fullName>
    </submittedName>
</protein>
<feature type="signal peptide" evidence="11">
    <location>
        <begin position="1"/>
        <end position="19"/>
    </location>
</feature>
<evidence type="ECO:0000256" key="3">
    <source>
        <dbReference type="ARBA" id="ARBA00022448"/>
    </source>
</evidence>
<keyword evidence="11" id="KW-0732">Signal</keyword>
<proteinExistence type="inferred from homology"/>
<dbReference type="EMBL" id="CP011219">
    <property type="protein sequence ID" value="AKO31680.1"/>
    <property type="molecule type" value="Genomic_DNA"/>
</dbReference>
<reference evidence="13 14" key="1">
    <citation type="journal article" date="2015" name="PLoS Negl. Trop. Dis.">
        <title>Haemophilus ducreyi Cutaneous Ulcer Strains Are Nearly Identical to Class I Genital Ulcer Strains.</title>
        <authorList>
            <person name="Gangaiah D."/>
            <person name="Webb K.M."/>
            <person name="Humphreys T.L."/>
            <person name="Fortney K.R."/>
            <person name="Toh E."/>
            <person name="Tai A."/>
            <person name="Katz S.S."/>
            <person name="Pillay A."/>
            <person name="Chen C.Y."/>
            <person name="Roberts S.A."/>
            <person name="Munson R.S.Jr."/>
            <person name="Spinola S.M."/>
        </authorList>
    </citation>
    <scope>NUCLEOTIDE SEQUENCE [LARGE SCALE GENOMIC DNA]</scope>
    <source>
        <strain evidence="14">CLU2</strain>
    </source>
</reference>
<dbReference type="CDD" id="cd07185">
    <property type="entry name" value="OmpA_C-like"/>
    <property type="match status" value="1"/>
</dbReference>
<evidence type="ECO:0000256" key="9">
    <source>
        <dbReference type="ARBA" id="ARBA00023237"/>
    </source>
</evidence>
<dbReference type="PANTHER" id="PTHR30329:SF21">
    <property type="entry name" value="LIPOPROTEIN YIAD-RELATED"/>
    <property type="match status" value="1"/>
</dbReference>
<accession>A0AAC8UB92</accession>
<evidence type="ECO:0000256" key="7">
    <source>
        <dbReference type="ARBA" id="ARBA00023114"/>
    </source>
</evidence>
<evidence type="ECO:0000256" key="4">
    <source>
        <dbReference type="ARBA" id="ARBA00022452"/>
    </source>
</evidence>
<evidence type="ECO:0000259" key="12">
    <source>
        <dbReference type="PROSITE" id="PS51123"/>
    </source>
</evidence>
<dbReference type="AlphaFoldDB" id="A0AAC8UB92"/>
<organism evidence="13 14">
    <name type="scientific">Haemophilus ducreyi</name>
    <dbReference type="NCBI Taxonomy" id="730"/>
    <lineage>
        <taxon>Bacteria</taxon>
        <taxon>Pseudomonadati</taxon>
        <taxon>Pseudomonadota</taxon>
        <taxon>Gammaproteobacteria</taxon>
        <taxon>Pasteurellales</taxon>
        <taxon>Pasteurellaceae</taxon>
        <taxon>Haemophilus</taxon>
    </lineage>
</organism>
<evidence type="ECO:0000313" key="13">
    <source>
        <dbReference type="EMBL" id="AKO31680.1"/>
    </source>
</evidence>
<evidence type="ECO:0000256" key="8">
    <source>
        <dbReference type="ARBA" id="ARBA00023136"/>
    </source>
</evidence>
<dbReference type="RefSeq" id="WP_064085141.1">
    <property type="nucleotide sequence ID" value="NZ_CP011219.1"/>
</dbReference>
<evidence type="ECO:0000256" key="2">
    <source>
        <dbReference type="ARBA" id="ARBA00005710"/>
    </source>
</evidence>
<gene>
    <name evidence="13" type="ORF">RZ57_00185</name>
</gene>
<dbReference type="InterPro" id="IPR000498">
    <property type="entry name" value="OmpA-like_TM_dom"/>
</dbReference>
<dbReference type="GO" id="GO:0046930">
    <property type="term" value="C:pore complex"/>
    <property type="evidence" value="ECO:0007669"/>
    <property type="project" value="UniProtKB-KW"/>
</dbReference>
<comment type="subcellular location">
    <subcellularLocation>
        <location evidence="1">Cell outer membrane</location>
        <topology evidence="1">Multi-pass membrane protein</topology>
    </subcellularLocation>
</comment>
<dbReference type="PROSITE" id="PS51123">
    <property type="entry name" value="OMPA_2"/>
    <property type="match status" value="1"/>
</dbReference>
<dbReference type="InterPro" id="IPR006664">
    <property type="entry name" value="OMP_bac"/>
</dbReference>
<dbReference type="GO" id="GO:0009279">
    <property type="term" value="C:cell outer membrane"/>
    <property type="evidence" value="ECO:0007669"/>
    <property type="project" value="UniProtKB-SubCell"/>
</dbReference>
<dbReference type="GO" id="GO:0015288">
    <property type="term" value="F:porin activity"/>
    <property type="evidence" value="ECO:0007669"/>
    <property type="project" value="UniProtKB-KW"/>
</dbReference>
<dbReference type="PANTHER" id="PTHR30329">
    <property type="entry name" value="STATOR ELEMENT OF FLAGELLAR MOTOR COMPLEX"/>
    <property type="match status" value="1"/>
</dbReference>
<name>A0AAC8UB92_HAEDC</name>
<evidence type="ECO:0000256" key="10">
    <source>
        <dbReference type="PROSITE-ProRule" id="PRU00473"/>
    </source>
</evidence>
<dbReference type="Pfam" id="PF01389">
    <property type="entry name" value="OmpA_membrane"/>
    <property type="match status" value="1"/>
</dbReference>
<evidence type="ECO:0000256" key="5">
    <source>
        <dbReference type="ARBA" id="ARBA00022692"/>
    </source>
</evidence>
<dbReference type="InterPro" id="IPR036737">
    <property type="entry name" value="OmpA-like_sf"/>
</dbReference>